<keyword evidence="10 13" id="KW-1133">Transmembrane helix</keyword>
<dbReference type="SMART" id="SM01323">
    <property type="entry name" value="YajC"/>
    <property type="match status" value="1"/>
</dbReference>
<dbReference type="PRINTS" id="PR01853">
    <property type="entry name" value="YAJCTRNLCASE"/>
</dbReference>
<dbReference type="Pfam" id="PF02699">
    <property type="entry name" value="YajC"/>
    <property type="match status" value="1"/>
</dbReference>
<keyword evidence="9" id="KW-0653">Protein transport</keyword>
<dbReference type="NCBIfam" id="TIGR00739">
    <property type="entry name" value="yajC"/>
    <property type="match status" value="1"/>
</dbReference>
<comment type="subunit">
    <text evidence="4">Part of the SecDF-YidC-YajC translocase complex. The SecDF-YidC-YajC translocase forms a supercomplex with SecYEG, called the holo-translocon (HTL).</text>
</comment>
<organism evidence="14 15">
    <name type="scientific">Sphingomonas vulcanisoli</name>
    <dbReference type="NCBI Taxonomy" id="1658060"/>
    <lineage>
        <taxon>Bacteria</taxon>
        <taxon>Pseudomonadati</taxon>
        <taxon>Pseudomonadota</taxon>
        <taxon>Alphaproteobacteria</taxon>
        <taxon>Sphingomonadales</taxon>
        <taxon>Sphingomonadaceae</taxon>
        <taxon>Sphingomonas</taxon>
    </lineage>
</organism>
<evidence type="ECO:0000256" key="9">
    <source>
        <dbReference type="ARBA" id="ARBA00022927"/>
    </source>
</evidence>
<evidence type="ECO:0000256" key="10">
    <source>
        <dbReference type="ARBA" id="ARBA00022989"/>
    </source>
</evidence>
<evidence type="ECO:0000256" key="12">
    <source>
        <dbReference type="ARBA" id="ARBA00023136"/>
    </source>
</evidence>
<keyword evidence="6" id="KW-0813">Transport</keyword>
<evidence type="ECO:0000256" key="5">
    <source>
        <dbReference type="ARBA" id="ARBA00014962"/>
    </source>
</evidence>
<comment type="caution">
    <text evidence="14">The sequence shown here is derived from an EMBL/GenBank/DDBJ whole genome shotgun (WGS) entry which is preliminary data.</text>
</comment>
<keyword evidence="7" id="KW-1003">Cell membrane</keyword>
<keyword evidence="15" id="KW-1185">Reference proteome</keyword>
<gene>
    <name evidence="14" type="ORF">FHS31_001474</name>
</gene>
<dbReference type="Proteomes" id="UP000727456">
    <property type="component" value="Unassembled WGS sequence"/>
</dbReference>
<dbReference type="EMBL" id="JAAOZC010000003">
    <property type="protein sequence ID" value="NIJ07864.1"/>
    <property type="molecule type" value="Genomic_DNA"/>
</dbReference>
<dbReference type="InterPro" id="IPR003849">
    <property type="entry name" value="Preprotein_translocase_YajC"/>
</dbReference>
<evidence type="ECO:0000256" key="4">
    <source>
        <dbReference type="ARBA" id="ARBA00011718"/>
    </source>
</evidence>
<dbReference type="PANTHER" id="PTHR33909:SF1">
    <property type="entry name" value="SEC TRANSLOCON ACCESSORY COMPLEX SUBUNIT YAJC"/>
    <property type="match status" value="1"/>
</dbReference>
<dbReference type="PANTHER" id="PTHR33909">
    <property type="entry name" value="SEC TRANSLOCON ACCESSORY COMPLEX SUBUNIT YAJC"/>
    <property type="match status" value="1"/>
</dbReference>
<name>A0ABX0TUM7_9SPHN</name>
<proteinExistence type="inferred from homology"/>
<sequence length="117" mass="12488">MTLMFASPAYAQSTGAASAQGGGIAALFVQALPLILIFGIFYILMIRPQQKRMKEQKLAIEATKKGDEVITGGGHIGKVISVNGDEVEVEFAPGHRHRVVKSMLAEVRPKGAKPAND</sequence>
<feature type="transmembrane region" description="Helical" evidence="13">
    <location>
        <begin position="21"/>
        <end position="44"/>
    </location>
</feature>
<evidence type="ECO:0000256" key="2">
    <source>
        <dbReference type="ARBA" id="ARBA00004162"/>
    </source>
</evidence>
<keyword evidence="11" id="KW-0811">Translocation</keyword>
<comment type="subcellular location">
    <subcellularLocation>
        <location evidence="2">Cell membrane</location>
        <topology evidence="2">Single-pass membrane protein</topology>
    </subcellularLocation>
</comment>
<evidence type="ECO:0000256" key="6">
    <source>
        <dbReference type="ARBA" id="ARBA00022448"/>
    </source>
</evidence>
<comment type="function">
    <text evidence="1">The SecYEG-SecDF-YajC-YidC holo-translocon (HTL) protein secretase/insertase is a supercomplex required for protein secretion, insertion of proteins into membranes, and assembly of membrane protein complexes. While the SecYEG complex is essential for assembly of a number of proteins and complexes, the SecDF-YajC-YidC subcomplex facilitates these functions.</text>
</comment>
<evidence type="ECO:0000256" key="1">
    <source>
        <dbReference type="ARBA" id="ARBA00002061"/>
    </source>
</evidence>
<evidence type="ECO:0000313" key="14">
    <source>
        <dbReference type="EMBL" id="NIJ07864.1"/>
    </source>
</evidence>
<evidence type="ECO:0000256" key="3">
    <source>
        <dbReference type="ARBA" id="ARBA00006742"/>
    </source>
</evidence>
<keyword evidence="12 13" id="KW-0472">Membrane</keyword>
<keyword evidence="8 13" id="KW-0812">Transmembrane</keyword>
<accession>A0ABX0TUM7</accession>
<evidence type="ECO:0000256" key="7">
    <source>
        <dbReference type="ARBA" id="ARBA00022475"/>
    </source>
</evidence>
<evidence type="ECO:0000256" key="11">
    <source>
        <dbReference type="ARBA" id="ARBA00023010"/>
    </source>
</evidence>
<evidence type="ECO:0000256" key="13">
    <source>
        <dbReference type="SAM" id="Phobius"/>
    </source>
</evidence>
<evidence type="ECO:0000313" key="15">
    <source>
        <dbReference type="Proteomes" id="UP000727456"/>
    </source>
</evidence>
<comment type="similarity">
    <text evidence="3">Belongs to the YajC family.</text>
</comment>
<reference evidence="14 15" key="1">
    <citation type="submission" date="2020-03" db="EMBL/GenBank/DDBJ databases">
        <title>Genomic Encyclopedia of Type Strains, Phase III (KMG-III): the genomes of soil and plant-associated and newly described type strains.</title>
        <authorList>
            <person name="Whitman W."/>
        </authorList>
    </citation>
    <scope>NUCLEOTIDE SEQUENCE [LARGE SCALE GENOMIC DNA]</scope>
    <source>
        <strain evidence="14 15">CECT 8804</strain>
    </source>
</reference>
<protein>
    <recommendedName>
        <fullName evidence="5">Sec translocon accessory complex subunit YajC</fullName>
    </recommendedName>
</protein>
<evidence type="ECO:0000256" key="8">
    <source>
        <dbReference type="ARBA" id="ARBA00022692"/>
    </source>
</evidence>